<dbReference type="Gene3D" id="3.80.10.10">
    <property type="entry name" value="Ribonuclease Inhibitor"/>
    <property type="match status" value="2"/>
</dbReference>
<gene>
    <name evidence="7" type="ORF">FSP39_014426</name>
</gene>
<dbReference type="InterPro" id="IPR035897">
    <property type="entry name" value="Toll_tir_struct_dom_sf"/>
</dbReference>
<dbReference type="InterPro" id="IPR000157">
    <property type="entry name" value="TIR_dom"/>
</dbReference>
<keyword evidence="8" id="KW-1185">Reference proteome</keyword>
<proteinExistence type="inferred from homology"/>
<dbReference type="SUPFAM" id="SSF52058">
    <property type="entry name" value="L domain-like"/>
    <property type="match status" value="1"/>
</dbReference>
<organism evidence="7 8">
    <name type="scientific">Pinctada imbricata</name>
    <name type="common">Atlantic pearl-oyster</name>
    <name type="synonym">Pinctada martensii</name>
    <dbReference type="NCBI Taxonomy" id="66713"/>
    <lineage>
        <taxon>Eukaryota</taxon>
        <taxon>Metazoa</taxon>
        <taxon>Spiralia</taxon>
        <taxon>Lophotrochozoa</taxon>
        <taxon>Mollusca</taxon>
        <taxon>Bivalvia</taxon>
        <taxon>Autobranchia</taxon>
        <taxon>Pteriomorphia</taxon>
        <taxon>Pterioida</taxon>
        <taxon>Pterioidea</taxon>
        <taxon>Pteriidae</taxon>
        <taxon>Pinctada</taxon>
    </lineage>
</organism>
<dbReference type="SUPFAM" id="SSF52200">
    <property type="entry name" value="Toll/Interleukin receptor TIR domain"/>
    <property type="match status" value="1"/>
</dbReference>
<dbReference type="SUPFAM" id="SSF52075">
    <property type="entry name" value="Outer arm dynein light chain 1"/>
    <property type="match status" value="1"/>
</dbReference>
<dbReference type="InterPro" id="IPR032675">
    <property type="entry name" value="LRR_dom_sf"/>
</dbReference>
<dbReference type="EMBL" id="VSWD01000005">
    <property type="protein sequence ID" value="KAK3102852.1"/>
    <property type="molecule type" value="Genomic_DNA"/>
</dbReference>
<dbReference type="InterPro" id="IPR001611">
    <property type="entry name" value="Leu-rich_rpt"/>
</dbReference>
<dbReference type="Pfam" id="PF13855">
    <property type="entry name" value="LRR_8"/>
    <property type="match status" value="1"/>
</dbReference>
<reference evidence="7" key="1">
    <citation type="submission" date="2019-08" db="EMBL/GenBank/DDBJ databases">
        <title>The improved chromosome-level genome for the pearl oyster Pinctada fucata martensii using PacBio sequencing and Hi-C.</title>
        <authorList>
            <person name="Zheng Z."/>
        </authorList>
    </citation>
    <scope>NUCLEOTIDE SEQUENCE</scope>
    <source>
        <strain evidence="7">ZZ-2019</strain>
        <tissue evidence="7">Adductor muscle</tissue>
    </source>
</reference>
<comment type="similarity">
    <text evidence="1">Belongs to the Toll-like receptor family.</text>
</comment>
<dbReference type="PANTHER" id="PTHR24369">
    <property type="entry name" value="ANTIGEN BSP, PUTATIVE-RELATED"/>
    <property type="match status" value="1"/>
</dbReference>
<dbReference type="PROSITE" id="PS51450">
    <property type="entry name" value="LRR"/>
    <property type="match status" value="2"/>
</dbReference>
<accession>A0AA88YK64</accession>
<evidence type="ECO:0000256" key="4">
    <source>
        <dbReference type="ARBA" id="ARBA00022737"/>
    </source>
</evidence>
<evidence type="ECO:0000256" key="1">
    <source>
        <dbReference type="ARBA" id="ARBA00009634"/>
    </source>
</evidence>
<name>A0AA88YK64_PINIB</name>
<keyword evidence="5" id="KW-1133">Transmembrane helix</keyword>
<dbReference type="Proteomes" id="UP001186944">
    <property type="component" value="Unassembled WGS sequence"/>
</dbReference>
<comment type="caution">
    <text evidence="7">The sequence shown here is derived from an EMBL/GenBank/DDBJ whole genome shotgun (WGS) entry which is preliminary data.</text>
</comment>
<dbReference type="GO" id="GO:0007165">
    <property type="term" value="P:signal transduction"/>
    <property type="evidence" value="ECO:0007669"/>
    <property type="project" value="InterPro"/>
</dbReference>
<keyword evidence="5" id="KW-0812">Transmembrane</keyword>
<keyword evidence="3" id="KW-0732">Signal</keyword>
<dbReference type="InterPro" id="IPR000372">
    <property type="entry name" value="LRRNT"/>
</dbReference>
<protein>
    <recommendedName>
        <fullName evidence="6">TIR domain-containing protein</fullName>
    </recommendedName>
</protein>
<dbReference type="PROSITE" id="PS50104">
    <property type="entry name" value="TIR"/>
    <property type="match status" value="1"/>
</dbReference>
<evidence type="ECO:0000313" key="7">
    <source>
        <dbReference type="EMBL" id="KAK3102852.1"/>
    </source>
</evidence>
<evidence type="ECO:0000256" key="3">
    <source>
        <dbReference type="ARBA" id="ARBA00022729"/>
    </source>
</evidence>
<dbReference type="PANTHER" id="PTHR24369:SF210">
    <property type="entry name" value="CHAOPTIN-RELATED"/>
    <property type="match status" value="1"/>
</dbReference>
<dbReference type="SMART" id="SM00369">
    <property type="entry name" value="LRR_TYP"/>
    <property type="match status" value="2"/>
</dbReference>
<sequence>MKGLPVNLCDFRNLVKMNFSNNEIGEIDNISCLSKIEVIDLRHNRIQTINNETFRDLERLRLLNVSYNPLTTIDPYSFQLFNKRSIFNVDMRMGNLQTIDVSYIIYEKQYCEINFDGNPLEKTINPTNFQIDKDKEYGLDGRVSLKNCRLYQMINLTDIGMDKPNDYYKYLKFSIDTSGSNISCDCLFAPLLAADLQSARKFWVPLQYDNITCMSPNKLKGVKVKYLVESGDLDDMICDEPVRCPKQCHCYSQPSQNHLVINCTDAGLQTLPETLPWGNRYTLLMEGNDINSFGKRDYLKRVYKADFGNTPVQTLKADAVSMLPDDAQVYIKGGGLSHLPSSMSDKFPGNIFLGNTYIECNCDNRWLQTWVNKKFTSTHSTNIFCRNFDELRIEQLDVQLLNCEPVDTLWQTFAVAISAMLTFVIGLALLFVCYKPEIFLLYRHRILCRKHDFNKLYDVYLCFDERNEMIRKWIVRKLLPYLEENGYRVFLPCINECLGGSREQLRRFAINNSRAYVVVASDGAFKSVCSDNDSMYISPVEVSMQMEFSNILYNFKSDSTRRMAVINFDNLKTEQMDIRYIKAFFRTRESVDFTSRHCDILKIIQKKIGPPGLGN</sequence>
<evidence type="ECO:0000256" key="2">
    <source>
        <dbReference type="ARBA" id="ARBA00022614"/>
    </source>
</evidence>
<feature type="transmembrane region" description="Helical" evidence="5">
    <location>
        <begin position="409"/>
        <end position="434"/>
    </location>
</feature>
<evidence type="ECO:0000256" key="5">
    <source>
        <dbReference type="SAM" id="Phobius"/>
    </source>
</evidence>
<dbReference type="Gene3D" id="3.40.50.10140">
    <property type="entry name" value="Toll/interleukin-1 receptor homology (TIR) domain"/>
    <property type="match status" value="1"/>
</dbReference>
<dbReference type="SMART" id="SM00013">
    <property type="entry name" value="LRRNT"/>
    <property type="match status" value="1"/>
</dbReference>
<dbReference type="InterPro" id="IPR050541">
    <property type="entry name" value="LRR_TM_domain-containing"/>
</dbReference>
<feature type="domain" description="TIR" evidence="6">
    <location>
        <begin position="455"/>
        <end position="615"/>
    </location>
</feature>
<keyword evidence="4" id="KW-0677">Repeat</keyword>
<keyword evidence="5" id="KW-0472">Membrane</keyword>
<keyword evidence="2" id="KW-0433">Leucine-rich repeat</keyword>
<evidence type="ECO:0000259" key="6">
    <source>
        <dbReference type="PROSITE" id="PS50104"/>
    </source>
</evidence>
<dbReference type="AlphaFoldDB" id="A0AA88YK64"/>
<dbReference type="InterPro" id="IPR003591">
    <property type="entry name" value="Leu-rich_rpt_typical-subtyp"/>
</dbReference>
<evidence type="ECO:0000313" key="8">
    <source>
        <dbReference type="Proteomes" id="UP001186944"/>
    </source>
</evidence>
<dbReference type="GO" id="GO:0005886">
    <property type="term" value="C:plasma membrane"/>
    <property type="evidence" value="ECO:0007669"/>
    <property type="project" value="TreeGrafter"/>
</dbReference>